<evidence type="ECO:0000313" key="1">
    <source>
        <dbReference type="EMBL" id="VEL25696.1"/>
    </source>
</evidence>
<dbReference type="Proteomes" id="UP000784294">
    <property type="component" value="Unassembled WGS sequence"/>
</dbReference>
<dbReference type="AlphaFoldDB" id="A0A448X1K1"/>
<reference evidence="1" key="1">
    <citation type="submission" date="2018-11" db="EMBL/GenBank/DDBJ databases">
        <authorList>
            <consortium name="Pathogen Informatics"/>
        </authorList>
    </citation>
    <scope>NUCLEOTIDE SEQUENCE</scope>
</reference>
<gene>
    <name evidence="1" type="ORF">PXEA_LOCUS19136</name>
</gene>
<dbReference type="EMBL" id="CAAALY010075693">
    <property type="protein sequence ID" value="VEL25696.1"/>
    <property type="molecule type" value="Genomic_DNA"/>
</dbReference>
<evidence type="ECO:0000313" key="2">
    <source>
        <dbReference type="Proteomes" id="UP000784294"/>
    </source>
</evidence>
<sequence>MGWNRNMCRDPNTTPVQVECMIIKRENAELTLRQVRAQAAKPVKLGKASLINMQELGCIFTNLVPSTRNMSRQDVHIYEMLQMLKRWKTGKELDTFSAQRVEVSARECRCGHGCMSVLLGFGNEV</sequence>
<proteinExistence type="predicted"/>
<accession>A0A448X1K1</accession>
<name>A0A448X1K1_9PLAT</name>
<keyword evidence="2" id="KW-1185">Reference proteome</keyword>
<protein>
    <submittedName>
        <fullName evidence="1">Uncharacterized protein</fullName>
    </submittedName>
</protein>
<organism evidence="1 2">
    <name type="scientific">Protopolystoma xenopodis</name>
    <dbReference type="NCBI Taxonomy" id="117903"/>
    <lineage>
        <taxon>Eukaryota</taxon>
        <taxon>Metazoa</taxon>
        <taxon>Spiralia</taxon>
        <taxon>Lophotrochozoa</taxon>
        <taxon>Platyhelminthes</taxon>
        <taxon>Monogenea</taxon>
        <taxon>Polyopisthocotylea</taxon>
        <taxon>Polystomatidea</taxon>
        <taxon>Polystomatidae</taxon>
        <taxon>Protopolystoma</taxon>
    </lineage>
</organism>
<comment type="caution">
    <text evidence="1">The sequence shown here is derived from an EMBL/GenBank/DDBJ whole genome shotgun (WGS) entry which is preliminary data.</text>
</comment>